<name>A0A438CSY0_VITVI</name>
<sequence length="136" mass="14305">MAETLIQFGILGCAEVARKVSRAITLAPMPRCTPSAAVRWRRPRDSPPPTDSLPRLRFTAATRRCWMTPTLTPCTCRCHELALEVGSAGGGEGEACASGEACGSECGGVGSDFGGVRIQWSAVYGRHNVATPPSDG</sequence>
<accession>A0A438CSY0</accession>
<dbReference type="Proteomes" id="UP000288805">
    <property type="component" value="Unassembled WGS sequence"/>
</dbReference>
<dbReference type="AlphaFoldDB" id="A0A438CSY0"/>
<comment type="caution">
    <text evidence="1">The sequence shown here is derived from an EMBL/GenBank/DDBJ whole genome shotgun (WGS) entry which is preliminary data.</text>
</comment>
<protein>
    <submittedName>
        <fullName evidence="1">Uncharacterized protein</fullName>
    </submittedName>
</protein>
<gene>
    <name evidence="1" type="ORF">CK203_107175</name>
</gene>
<organism evidence="1 2">
    <name type="scientific">Vitis vinifera</name>
    <name type="common">Grape</name>
    <dbReference type="NCBI Taxonomy" id="29760"/>
    <lineage>
        <taxon>Eukaryota</taxon>
        <taxon>Viridiplantae</taxon>
        <taxon>Streptophyta</taxon>
        <taxon>Embryophyta</taxon>
        <taxon>Tracheophyta</taxon>
        <taxon>Spermatophyta</taxon>
        <taxon>Magnoliopsida</taxon>
        <taxon>eudicotyledons</taxon>
        <taxon>Gunneridae</taxon>
        <taxon>Pentapetalae</taxon>
        <taxon>rosids</taxon>
        <taxon>Vitales</taxon>
        <taxon>Vitaceae</taxon>
        <taxon>Viteae</taxon>
        <taxon>Vitis</taxon>
    </lineage>
</organism>
<evidence type="ECO:0000313" key="2">
    <source>
        <dbReference type="Proteomes" id="UP000288805"/>
    </source>
</evidence>
<evidence type="ECO:0000313" key="1">
    <source>
        <dbReference type="EMBL" id="RVW26308.1"/>
    </source>
</evidence>
<reference evidence="1 2" key="1">
    <citation type="journal article" date="2018" name="PLoS Genet.">
        <title>Population sequencing reveals clonal diversity and ancestral inbreeding in the grapevine cultivar Chardonnay.</title>
        <authorList>
            <person name="Roach M.J."/>
            <person name="Johnson D.L."/>
            <person name="Bohlmann J."/>
            <person name="van Vuuren H.J."/>
            <person name="Jones S.J."/>
            <person name="Pretorius I.S."/>
            <person name="Schmidt S.A."/>
            <person name="Borneman A.R."/>
        </authorList>
    </citation>
    <scope>NUCLEOTIDE SEQUENCE [LARGE SCALE GENOMIC DNA]</scope>
    <source>
        <strain evidence="2">cv. Chardonnay</strain>
        <tissue evidence="1">Leaf</tissue>
    </source>
</reference>
<dbReference type="EMBL" id="QGNW01002018">
    <property type="protein sequence ID" value="RVW26308.1"/>
    <property type="molecule type" value="Genomic_DNA"/>
</dbReference>
<proteinExistence type="predicted"/>